<sequence>MRFRRHQEQLLSCKNEVDSTTIDYVPIRNPQEVRTTTLLDGSISLSFQGYQATKNPQTRRLSNFDTEEIGNEGEEEFAGVVTNEYAFPSFYDEYGYPDTNGRWDTLGEPSGKYNYYVNYAASPIQPFVPPTKPSWGDESENEDGDDDDKEIVLPSIWEDTPWEEDPYYKPEDLPEGEEYYFEEEDREVYFFALEDLDNNYPTISLTSVLHEEDTQQLSPYWDNSENESEEYWQQVVEQVEE</sequence>
<dbReference type="Proteomes" id="UP000734854">
    <property type="component" value="Unassembled WGS sequence"/>
</dbReference>
<feature type="region of interest" description="Disordered" evidence="1">
    <location>
        <begin position="128"/>
        <end position="149"/>
    </location>
</feature>
<accession>A0A8J5HB90</accession>
<reference evidence="2 3" key="1">
    <citation type="submission" date="2020-08" db="EMBL/GenBank/DDBJ databases">
        <title>Plant Genome Project.</title>
        <authorList>
            <person name="Zhang R.-G."/>
        </authorList>
    </citation>
    <scope>NUCLEOTIDE SEQUENCE [LARGE SCALE GENOMIC DNA]</scope>
    <source>
        <tissue evidence="2">Rhizome</tissue>
    </source>
</reference>
<evidence type="ECO:0000256" key="1">
    <source>
        <dbReference type="SAM" id="MobiDB-lite"/>
    </source>
</evidence>
<keyword evidence="3" id="KW-1185">Reference proteome</keyword>
<name>A0A8J5HB90_ZINOF</name>
<feature type="compositionally biased region" description="Acidic residues" evidence="1">
    <location>
        <begin position="137"/>
        <end position="149"/>
    </location>
</feature>
<dbReference type="AlphaFoldDB" id="A0A8J5HB90"/>
<feature type="region of interest" description="Disordered" evidence="1">
    <location>
        <begin position="154"/>
        <end position="173"/>
    </location>
</feature>
<dbReference type="EMBL" id="JACMSC010000005">
    <property type="protein sequence ID" value="KAG6520016.1"/>
    <property type="molecule type" value="Genomic_DNA"/>
</dbReference>
<protein>
    <submittedName>
        <fullName evidence="2">Uncharacterized protein</fullName>
    </submittedName>
</protein>
<proteinExistence type="predicted"/>
<comment type="caution">
    <text evidence="2">The sequence shown here is derived from an EMBL/GenBank/DDBJ whole genome shotgun (WGS) entry which is preliminary data.</text>
</comment>
<evidence type="ECO:0000313" key="3">
    <source>
        <dbReference type="Proteomes" id="UP000734854"/>
    </source>
</evidence>
<evidence type="ECO:0000313" key="2">
    <source>
        <dbReference type="EMBL" id="KAG6520016.1"/>
    </source>
</evidence>
<gene>
    <name evidence="2" type="ORF">ZIOFF_017045</name>
</gene>
<organism evidence="2 3">
    <name type="scientific">Zingiber officinale</name>
    <name type="common">Ginger</name>
    <name type="synonym">Amomum zingiber</name>
    <dbReference type="NCBI Taxonomy" id="94328"/>
    <lineage>
        <taxon>Eukaryota</taxon>
        <taxon>Viridiplantae</taxon>
        <taxon>Streptophyta</taxon>
        <taxon>Embryophyta</taxon>
        <taxon>Tracheophyta</taxon>
        <taxon>Spermatophyta</taxon>
        <taxon>Magnoliopsida</taxon>
        <taxon>Liliopsida</taxon>
        <taxon>Zingiberales</taxon>
        <taxon>Zingiberaceae</taxon>
        <taxon>Zingiber</taxon>
    </lineage>
</organism>